<dbReference type="InterPro" id="IPR039930">
    <property type="entry name" value="RALGAPB"/>
</dbReference>
<reference evidence="3" key="1">
    <citation type="submission" date="2020-05" db="UniProtKB">
        <authorList>
            <consortium name="EnsemblMetazoa"/>
        </authorList>
    </citation>
    <scope>IDENTIFICATION</scope>
    <source>
        <strain evidence="3">BB02</strain>
    </source>
</reference>
<organism evidence="3 4">
    <name type="scientific">Biomphalaria glabrata</name>
    <name type="common">Bloodfluke planorb</name>
    <name type="synonym">Freshwater snail</name>
    <dbReference type="NCBI Taxonomy" id="6526"/>
    <lineage>
        <taxon>Eukaryota</taxon>
        <taxon>Metazoa</taxon>
        <taxon>Spiralia</taxon>
        <taxon>Lophotrochozoa</taxon>
        <taxon>Mollusca</taxon>
        <taxon>Gastropoda</taxon>
        <taxon>Heterobranchia</taxon>
        <taxon>Euthyneura</taxon>
        <taxon>Panpulmonata</taxon>
        <taxon>Hygrophila</taxon>
        <taxon>Lymnaeoidea</taxon>
        <taxon>Planorbidae</taxon>
        <taxon>Biomphalaria</taxon>
    </lineage>
</organism>
<feature type="domain" description="Ral GTPase-activating protein subunit alpha/beta N-terminal" evidence="2">
    <location>
        <begin position="139"/>
        <end position="192"/>
    </location>
</feature>
<dbReference type="STRING" id="6526.A0A2C9L730"/>
<keyword evidence="1" id="KW-1133">Transmembrane helix</keyword>
<name>A0A2C9L730_BIOGL</name>
<dbReference type="VEuPathDB" id="VectorBase:BGLB027648"/>
<evidence type="ECO:0000313" key="3">
    <source>
        <dbReference type="EnsemblMetazoa" id="BGLB027648-PA"/>
    </source>
</evidence>
<dbReference type="GO" id="GO:0005096">
    <property type="term" value="F:GTPase activator activity"/>
    <property type="evidence" value="ECO:0007669"/>
    <property type="project" value="InterPro"/>
</dbReference>
<keyword evidence="1" id="KW-0812">Transmembrane</keyword>
<dbReference type="Pfam" id="PF20412">
    <property type="entry name" value="RALGAPB_N"/>
    <property type="match status" value="1"/>
</dbReference>
<evidence type="ECO:0000259" key="2">
    <source>
        <dbReference type="Pfam" id="PF20412"/>
    </source>
</evidence>
<dbReference type="VEuPathDB" id="VectorBase:BGLAX_042913"/>
<dbReference type="KEGG" id="bgt:106079543"/>
<proteinExistence type="predicted"/>
<dbReference type="EnsemblMetazoa" id="BGLB027648-RA">
    <property type="protein sequence ID" value="BGLB027648-PA"/>
    <property type="gene ID" value="BGLB027648"/>
</dbReference>
<feature type="transmembrane region" description="Helical" evidence="1">
    <location>
        <begin position="199"/>
        <end position="224"/>
    </location>
</feature>
<dbReference type="PANTHER" id="PTHR21344:SF1">
    <property type="entry name" value="RAL GTPASE-ACTIVATING PROTEIN SUBUNIT BETA"/>
    <property type="match status" value="1"/>
</dbReference>
<sequence length="252" mass="28569">MYWDWASFQEEIEFDRGNQSVLHKFPASVGREVACHVVKYIAQSLSIASGTDEPSNLQDEKDVNWTMEVLCFGLGLPLTEHEAINNCVKVYVEWLSALVSPKPCVPRPIIEDPNPFAQVMLHHLLNLFKPRPDSSTDLVNKQAVLCHRVLRAIESVAKESAMLTRETWEVLLKFLLAANDSLLSPPTEKDIIGLSNGKMLFIGASVNNLMLHFFTLTIYIYIYLFNSLNEYNGMESNPEGRAFYTVALHFFV</sequence>
<dbReference type="PANTHER" id="PTHR21344">
    <property type="entry name" value="RAL GTPASE-ACTIVATING PROTEIN SUBUNIT BETA"/>
    <property type="match status" value="1"/>
</dbReference>
<accession>A0A2C9L730</accession>
<gene>
    <name evidence="3" type="primary">106079543</name>
</gene>
<protein>
    <recommendedName>
        <fullName evidence="2">Ral GTPase-activating protein subunit alpha/beta N-terminal domain-containing protein</fullName>
    </recommendedName>
</protein>
<evidence type="ECO:0000313" key="4">
    <source>
        <dbReference type="Proteomes" id="UP000076420"/>
    </source>
</evidence>
<keyword evidence="1" id="KW-0472">Membrane</keyword>
<dbReference type="AlphaFoldDB" id="A0A2C9L730"/>
<evidence type="ECO:0000256" key="1">
    <source>
        <dbReference type="SAM" id="Phobius"/>
    </source>
</evidence>
<dbReference type="InterPro" id="IPR046859">
    <property type="entry name" value="RGPA/RALGAPB_N"/>
</dbReference>
<dbReference type="Proteomes" id="UP000076420">
    <property type="component" value="Unassembled WGS sequence"/>
</dbReference>